<protein>
    <submittedName>
        <fullName evidence="2">Uncharacterized protein</fullName>
    </submittedName>
</protein>
<dbReference type="PROSITE" id="PS51257">
    <property type="entry name" value="PROKAR_LIPOPROTEIN"/>
    <property type="match status" value="1"/>
</dbReference>
<comment type="caution">
    <text evidence="2">The sequence shown here is derived from an EMBL/GenBank/DDBJ whole genome shotgun (WGS) entry which is preliminary data.</text>
</comment>
<keyword evidence="3" id="KW-1185">Reference proteome</keyword>
<accession>A0AAJ0I8M0</accession>
<evidence type="ECO:0000256" key="1">
    <source>
        <dbReference type="SAM" id="MobiDB-lite"/>
    </source>
</evidence>
<feature type="region of interest" description="Disordered" evidence="1">
    <location>
        <begin position="145"/>
        <end position="171"/>
    </location>
</feature>
<gene>
    <name evidence="2" type="ORF">B0T23DRAFT_153530</name>
</gene>
<proteinExistence type="predicted"/>
<organism evidence="2 3">
    <name type="scientific">Neurospora hispaniola</name>
    <dbReference type="NCBI Taxonomy" id="588809"/>
    <lineage>
        <taxon>Eukaryota</taxon>
        <taxon>Fungi</taxon>
        <taxon>Dikarya</taxon>
        <taxon>Ascomycota</taxon>
        <taxon>Pezizomycotina</taxon>
        <taxon>Sordariomycetes</taxon>
        <taxon>Sordariomycetidae</taxon>
        <taxon>Sordariales</taxon>
        <taxon>Sordariaceae</taxon>
        <taxon>Neurospora</taxon>
    </lineage>
</organism>
<dbReference type="GeneID" id="87870202"/>
<dbReference type="Proteomes" id="UP001285908">
    <property type="component" value="Unassembled WGS sequence"/>
</dbReference>
<sequence>MSRHAFVQRNVEKCEKMRENAGGGIYHAVCSCVCEVGSKQLDRLHIFHCSSSPFGFVCAASIRMTPNVRQALELEHLNSQLGPSHHPRIRPPRAIRNIEMPSFPLEASSPLHHDNDGSKRHSPLPFSPTYTPSFPSSVPSLPNCGSAATSSITPHSTGTNPSKTYTGWPSNRTLGRAGCTVGIQNERLVHCRPTFVYVLANMVPIFRSPRYTLSPASAHLTG</sequence>
<dbReference type="EMBL" id="JAULSX010000004">
    <property type="protein sequence ID" value="KAK3492969.1"/>
    <property type="molecule type" value="Genomic_DNA"/>
</dbReference>
<dbReference type="RefSeq" id="XP_062693427.1">
    <property type="nucleotide sequence ID" value="XM_062832580.1"/>
</dbReference>
<dbReference type="AlphaFoldDB" id="A0AAJ0I8M0"/>
<evidence type="ECO:0000313" key="3">
    <source>
        <dbReference type="Proteomes" id="UP001285908"/>
    </source>
</evidence>
<name>A0AAJ0I8M0_9PEZI</name>
<feature type="compositionally biased region" description="Polar residues" evidence="1">
    <location>
        <begin position="146"/>
        <end position="171"/>
    </location>
</feature>
<feature type="region of interest" description="Disordered" evidence="1">
    <location>
        <begin position="105"/>
        <end position="124"/>
    </location>
</feature>
<evidence type="ECO:0000313" key="2">
    <source>
        <dbReference type="EMBL" id="KAK3492969.1"/>
    </source>
</evidence>
<reference evidence="2 3" key="1">
    <citation type="journal article" date="2023" name="Mol. Phylogenet. Evol.">
        <title>Genome-scale phylogeny and comparative genomics of the fungal order Sordariales.</title>
        <authorList>
            <person name="Hensen N."/>
            <person name="Bonometti L."/>
            <person name="Westerberg I."/>
            <person name="Brannstrom I.O."/>
            <person name="Guillou S."/>
            <person name="Cros-Aarteil S."/>
            <person name="Calhoun S."/>
            <person name="Haridas S."/>
            <person name="Kuo A."/>
            <person name="Mondo S."/>
            <person name="Pangilinan J."/>
            <person name="Riley R."/>
            <person name="LaButti K."/>
            <person name="Andreopoulos B."/>
            <person name="Lipzen A."/>
            <person name="Chen C."/>
            <person name="Yan M."/>
            <person name="Daum C."/>
            <person name="Ng V."/>
            <person name="Clum A."/>
            <person name="Steindorff A."/>
            <person name="Ohm R.A."/>
            <person name="Martin F."/>
            <person name="Silar P."/>
            <person name="Natvig D.O."/>
            <person name="Lalanne C."/>
            <person name="Gautier V."/>
            <person name="Ament-Velasquez S.L."/>
            <person name="Kruys A."/>
            <person name="Hutchinson M.I."/>
            <person name="Powell A.J."/>
            <person name="Barry K."/>
            <person name="Miller A.N."/>
            <person name="Grigoriev I.V."/>
            <person name="Debuchy R."/>
            <person name="Gladieux P."/>
            <person name="Hiltunen Thoren M."/>
            <person name="Johannesson H."/>
        </authorList>
    </citation>
    <scope>NUCLEOTIDE SEQUENCE [LARGE SCALE GENOMIC DNA]</scope>
    <source>
        <strain evidence="2 3">FGSC 10403</strain>
    </source>
</reference>